<gene>
    <name evidence="2" type="ORF">IM725_00790</name>
</gene>
<dbReference type="CDD" id="cd10447">
    <property type="entry name" value="GIY-YIG_unchar_2"/>
    <property type="match status" value="1"/>
</dbReference>
<feature type="domain" description="DUF4357" evidence="1">
    <location>
        <begin position="222"/>
        <end position="275"/>
    </location>
</feature>
<accession>A0ABR9SA56</accession>
<proteinExistence type="predicted"/>
<name>A0ABR9SA56_9BURK</name>
<evidence type="ECO:0000259" key="1">
    <source>
        <dbReference type="Pfam" id="PF14267"/>
    </source>
</evidence>
<dbReference type="Pfam" id="PF14267">
    <property type="entry name" value="DUF4357"/>
    <property type="match status" value="1"/>
</dbReference>
<comment type="caution">
    <text evidence="2">The sequence shown here is derived from an EMBL/GenBank/DDBJ whole genome shotgun (WGS) entry which is preliminary data.</text>
</comment>
<dbReference type="EMBL" id="JADDOJ010000002">
    <property type="protein sequence ID" value="MBE7939104.1"/>
    <property type="molecule type" value="Genomic_DNA"/>
</dbReference>
<dbReference type="RefSeq" id="WP_193778655.1">
    <property type="nucleotide sequence ID" value="NZ_JADDOJ010000002.1"/>
</dbReference>
<dbReference type="Proteomes" id="UP000715965">
    <property type="component" value="Unassembled WGS sequence"/>
</dbReference>
<evidence type="ECO:0000313" key="2">
    <source>
        <dbReference type="EMBL" id="MBE7939104.1"/>
    </source>
</evidence>
<sequence length="285" mass="31164">MSIRAKTIQIFLPSGDPQGIRQAEITTRIVRLIEVPRKLLKDFLAMPESAGGAVYFLFGEGEESAKPQVYIGQTGDLKKRLVKHQKEKDFWHRAVVMLSRADSLTTTHSLYLERLCIQRAKAAGRYTVENDTNGSKLNTTKPMEAECEELFETGESLMATLGFPLFEKPAPVGDAANLYFCTAAGADARAQYTAEGMAVLKGSKARGQVTDSFKDKGFHALRKQLEAAGVLEPAGDQLIFTEDYVFKSPSGAAAIVVGNNMNGWISWKNKDGKTLDAAVRQGPQA</sequence>
<keyword evidence="3" id="KW-1185">Reference proteome</keyword>
<evidence type="ECO:0000313" key="3">
    <source>
        <dbReference type="Proteomes" id="UP000715965"/>
    </source>
</evidence>
<protein>
    <submittedName>
        <fullName evidence="2">GIY-YIG nuclease family protein</fullName>
    </submittedName>
</protein>
<organism evidence="2 3">
    <name type="scientific">Ramlibacter aquaticus</name>
    <dbReference type="NCBI Taxonomy" id="2780094"/>
    <lineage>
        <taxon>Bacteria</taxon>
        <taxon>Pseudomonadati</taxon>
        <taxon>Pseudomonadota</taxon>
        <taxon>Betaproteobacteria</taxon>
        <taxon>Burkholderiales</taxon>
        <taxon>Comamonadaceae</taxon>
        <taxon>Ramlibacter</taxon>
    </lineage>
</organism>
<dbReference type="InterPro" id="IPR025579">
    <property type="entry name" value="DUF4357"/>
</dbReference>
<reference evidence="2 3" key="1">
    <citation type="submission" date="2020-10" db="EMBL/GenBank/DDBJ databases">
        <title>Draft genome of Ramlibacter aquaticus LMG 30558.</title>
        <authorList>
            <person name="Props R."/>
        </authorList>
    </citation>
    <scope>NUCLEOTIDE SEQUENCE [LARGE SCALE GENOMIC DNA]</scope>
    <source>
        <strain evidence="2 3">LMG 30558</strain>
    </source>
</reference>